<keyword evidence="2" id="KW-1185">Reference proteome</keyword>
<organism evidence="1 2">
    <name type="scientific">Suillus subaureus</name>
    <dbReference type="NCBI Taxonomy" id="48587"/>
    <lineage>
        <taxon>Eukaryota</taxon>
        <taxon>Fungi</taxon>
        <taxon>Dikarya</taxon>
        <taxon>Basidiomycota</taxon>
        <taxon>Agaricomycotina</taxon>
        <taxon>Agaricomycetes</taxon>
        <taxon>Agaricomycetidae</taxon>
        <taxon>Boletales</taxon>
        <taxon>Suillineae</taxon>
        <taxon>Suillaceae</taxon>
        <taxon>Suillus</taxon>
    </lineage>
</organism>
<accession>A0A9P7JC42</accession>
<dbReference type="OrthoDB" id="3199698at2759"/>
<dbReference type="Proteomes" id="UP000807769">
    <property type="component" value="Unassembled WGS sequence"/>
</dbReference>
<reference evidence="1" key="1">
    <citation type="journal article" date="2020" name="New Phytol.">
        <title>Comparative genomics reveals dynamic genome evolution in host specialist ectomycorrhizal fungi.</title>
        <authorList>
            <person name="Lofgren L.A."/>
            <person name="Nguyen N.H."/>
            <person name="Vilgalys R."/>
            <person name="Ruytinx J."/>
            <person name="Liao H.L."/>
            <person name="Branco S."/>
            <person name="Kuo A."/>
            <person name="LaButti K."/>
            <person name="Lipzen A."/>
            <person name="Andreopoulos W."/>
            <person name="Pangilinan J."/>
            <person name="Riley R."/>
            <person name="Hundley H."/>
            <person name="Na H."/>
            <person name="Barry K."/>
            <person name="Grigoriev I.V."/>
            <person name="Stajich J.E."/>
            <person name="Kennedy P.G."/>
        </authorList>
    </citation>
    <scope>NUCLEOTIDE SEQUENCE</scope>
    <source>
        <strain evidence="1">MN1</strain>
    </source>
</reference>
<name>A0A9P7JC42_9AGAM</name>
<evidence type="ECO:0000313" key="1">
    <source>
        <dbReference type="EMBL" id="KAG1813633.1"/>
    </source>
</evidence>
<dbReference type="InterPro" id="IPR041078">
    <property type="entry name" value="Plavaka"/>
</dbReference>
<dbReference type="EMBL" id="JABBWG010000023">
    <property type="protein sequence ID" value="KAG1813633.1"/>
    <property type="molecule type" value="Genomic_DNA"/>
</dbReference>
<gene>
    <name evidence="1" type="ORF">BJ212DRAFT_1447828</name>
</gene>
<evidence type="ECO:0000313" key="2">
    <source>
        <dbReference type="Proteomes" id="UP000807769"/>
    </source>
</evidence>
<sequence length="421" mass="47678">MKSPGDWTPYCNQLEFEAAEFLYTKNQMSAHQINKILYYWGITLASYDVWFWDPHAIVQNMLANSDYVGQIDYTSYHEFQEKDEKCHYKDFMSGDWSWLQSDKITQDLQTHGTAFVPIILGSDKTMVSVSTGQNDYYPLYISIGNFHNNVWCVHHNALVLVGFMAIPKSVNDPAFCKFKKQMFHSSLSKILTNLKSGMTTLEVTWCGDCHYCCFITIYGLGPYIVDYEEQVVLAGIVKNWCRSFGIIGKLVPFTNDFSHANIHQLLAPDLLHQLIKGTFKDHLVEWVGKYLKHEYGKAGAAEIMDDIDRRISVVPLFPSLWCFPQGCGFSQWTGDNSKALMKILIQLFGAPNGLCSSITKSKYIKAVKKSWQHSSKHKALSQMLLTNQCLDKIAAAVTVNKSLTDLFASTTNVHKGSCQAG</sequence>
<comment type="caution">
    <text evidence="1">The sequence shown here is derived from an EMBL/GenBank/DDBJ whole genome shotgun (WGS) entry which is preliminary data.</text>
</comment>
<dbReference type="GeneID" id="64632469"/>
<dbReference type="Pfam" id="PF18759">
    <property type="entry name" value="Plavaka"/>
    <property type="match status" value="1"/>
</dbReference>
<proteinExistence type="predicted"/>
<protein>
    <submittedName>
        <fullName evidence="1">Uncharacterized protein</fullName>
    </submittedName>
</protein>
<dbReference type="RefSeq" id="XP_041191394.1">
    <property type="nucleotide sequence ID" value="XM_041338453.1"/>
</dbReference>
<dbReference type="AlphaFoldDB" id="A0A9P7JC42"/>